<comment type="caution">
    <text evidence="2">The sequence shown here is derived from an EMBL/GenBank/DDBJ whole genome shotgun (WGS) entry which is preliminary data.</text>
</comment>
<reference evidence="3" key="1">
    <citation type="journal article" date="2019" name="Int. J. Syst. Evol. Microbiol.">
        <title>The Global Catalogue of Microorganisms (GCM) 10K type strain sequencing project: providing services to taxonomists for standard genome sequencing and annotation.</title>
        <authorList>
            <consortium name="The Broad Institute Genomics Platform"/>
            <consortium name="The Broad Institute Genome Sequencing Center for Infectious Disease"/>
            <person name="Wu L."/>
            <person name="Ma J."/>
        </authorList>
    </citation>
    <scope>NUCLEOTIDE SEQUENCE [LARGE SCALE GENOMIC DNA]</scope>
    <source>
        <strain evidence="3">JCM 32226</strain>
    </source>
</reference>
<evidence type="ECO:0000259" key="1">
    <source>
        <dbReference type="PROSITE" id="PS51819"/>
    </source>
</evidence>
<name>A0ABP8QBV7_9GAMM</name>
<dbReference type="PROSITE" id="PS51819">
    <property type="entry name" value="VOC"/>
    <property type="match status" value="1"/>
</dbReference>
<dbReference type="Pfam" id="PF22658">
    <property type="entry name" value="YycE-like_N"/>
    <property type="match status" value="1"/>
</dbReference>
<accession>A0ABP8QBV7</accession>
<dbReference type="InterPro" id="IPR058997">
    <property type="entry name" value="YycE-like_C"/>
</dbReference>
<protein>
    <recommendedName>
        <fullName evidence="1">VOC domain-containing protein</fullName>
    </recommendedName>
</protein>
<sequence>MIPSDAILRIARPTDQLSALAAQYCDGLGFVRLGAFADHQGFDGIMLGHPHQPYHLEFTHQRGHKVGRAPTQDHLLVFYLPDPVQWQSACAALLAADFLAVPSYNPYWDQRGRTFEDLDGYRVVLQQDRWPR</sequence>
<evidence type="ECO:0000313" key="3">
    <source>
        <dbReference type="Proteomes" id="UP001501321"/>
    </source>
</evidence>
<dbReference type="Gene3D" id="3.10.180.10">
    <property type="entry name" value="2,3-Dihydroxybiphenyl 1,2-Dioxygenase, domain 1"/>
    <property type="match status" value="1"/>
</dbReference>
<dbReference type="RefSeq" id="WP_345012538.1">
    <property type="nucleotide sequence ID" value="NZ_BAABFC010000012.1"/>
</dbReference>
<dbReference type="InterPro" id="IPR029068">
    <property type="entry name" value="Glyas_Bleomycin-R_OHBP_Dase"/>
</dbReference>
<dbReference type="InterPro" id="IPR037523">
    <property type="entry name" value="VOC_core"/>
</dbReference>
<keyword evidence="3" id="KW-1185">Reference proteome</keyword>
<proteinExistence type="predicted"/>
<dbReference type="Pfam" id="PF22659">
    <property type="entry name" value="YycE-like_C"/>
    <property type="match status" value="1"/>
</dbReference>
<gene>
    <name evidence="2" type="ORF">GCM10023095_19690</name>
</gene>
<organism evidence="2 3">
    <name type="scientific">Pseudaeromonas paramecii</name>
    <dbReference type="NCBI Taxonomy" id="2138166"/>
    <lineage>
        <taxon>Bacteria</taxon>
        <taxon>Pseudomonadati</taxon>
        <taxon>Pseudomonadota</taxon>
        <taxon>Gammaproteobacteria</taxon>
        <taxon>Aeromonadales</taxon>
        <taxon>Aeromonadaceae</taxon>
        <taxon>Pseudaeromonas</taxon>
    </lineage>
</organism>
<feature type="domain" description="VOC" evidence="1">
    <location>
        <begin position="6"/>
        <end position="128"/>
    </location>
</feature>
<dbReference type="SUPFAM" id="SSF54593">
    <property type="entry name" value="Glyoxalase/Bleomycin resistance protein/Dihydroxybiphenyl dioxygenase"/>
    <property type="match status" value="1"/>
</dbReference>
<evidence type="ECO:0000313" key="2">
    <source>
        <dbReference type="EMBL" id="GAA4499467.1"/>
    </source>
</evidence>
<dbReference type="CDD" id="cd06587">
    <property type="entry name" value="VOC"/>
    <property type="match status" value="1"/>
</dbReference>
<dbReference type="InterPro" id="IPR058998">
    <property type="entry name" value="YycE-like_N"/>
</dbReference>
<dbReference type="EMBL" id="BAABFC010000012">
    <property type="protein sequence ID" value="GAA4499467.1"/>
    <property type="molecule type" value="Genomic_DNA"/>
</dbReference>
<dbReference type="Proteomes" id="UP001501321">
    <property type="component" value="Unassembled WGS sequence"/>
</dbReference>